<dbReference type="SUPFAM" id="SSF55785">
    <property type="entry name" value="PYP-like sensor domain (PAS domain)"/>
    <property type="match status" value="1"/>
</dbReference>
<evidence type="ECO:0000256" key="1">
    <source>
        <dbReference type="ARBA" id="ARBA00000085"/>
    </source>
</evidence>
<dbReference type="InterPro" id="IPR005467">
    <property type="entry name" value="His_kinase_dom"/>
</dbReference>
<evidence type="ECO:0000256" key="2">
    <source>
        <dbReference type="ARBA" id="ARBA00012438"/>
    </source>
</evidence>
<dbReference type="InterPro" id="IPR011006">
    <property type="entry name" value="CheY-like_superfamily"/>
</dbReference>
<dbReference type="SMART" id="SM00387">
    <property type="entry name" value="HATPase_c"/>
    <property type="match status" value="1"/>
</dbReference>
<dbReference type="Pfam" id="PF02518">
    <property type="entry name" value="HATPase_c"/>
    <property type="match status" value="1"/>
</dbReference>
<dbReference type="SMART" id="SM00388">
    <property type="entry name" value="HisKA"/>
    <property type="match status" value="1"/>
</dbReference>
<evidence type="ECO:0000256" key="5">
    <source>
        <dbReference type="ARBA" id="ARBA00022777"/>
    </source>
</evidence>
<dbReference type="InterPro" id="IPR004358">
    <property type="entry name" value="Sig_transdc_His_kin-like_C"/>
</dbReference>
<protein>
    <recommendedName>
        <fullName evidence="2">histidine kinase</fullName>
        <ecNumber evidence="2">2.7.13.3</ecNumber>
    </recommendedName>
</protein>
<evidence type="ECO:0000259" key="8">
    <source>
        <dbReference type="PROSITE" id="PS50110"/>
    </source>
</evidence>
<evidence type="ECO:0000256" key="4">
    <source>
        <dbReference type="ARBA" id="ARBA00022679"/>
    </source>
</evidence>
<dbReference type="PANTHER" id="PTHR43047">
    <property type="entry name" value="TWO-COMPONENT HISTIDINE PROTEIN KINASE"/>
    <property type="match status" value="1"/>
</dbReference>
<dbReference type="CDD" id="cd16922">
    <property type="entry name" value="HATPase_EvgS-ArcB-TorS-like"/>
    <property type="match status" value="1"/>
</dbReference>
<dbReference type="SUPFAM" id="SSF52172">
    <property type="entry name" value="CheY-like"/>
    <property type="match status" value="1"/>
</dbReference>
<dbReference type="GO" id="GO:0005524">
    <property type="term" value="F:ATP binding"/>
    <property type="evidence" value="ECO:0007669"/>
    <property type="project" value="UniProtKB-KW"/>
</dbReference>
<dbReference type="EC" id="2.7.13.3" evidence="2"/>
<keyword evidence="10" id="KW-1185">Reference proteome</keyword>
<organism evidence="9 10">
    <name type="scientific">Caulobacter segnis</name>
    <dbReference type="NCBI Taxonomy" id="88688"/>
    <lineage>
        <taxon>Bacteria</taxon>
        <taxon>Pseudomonadati</taxon>
        <taxon>Pseudomonadota</taxon>
        <taxon>Alphaproteobacteria</taxon>
        <taxon>Caulobacterales</taxon>
        <taxon>Caulobacteraceae</taxon>
        <taxon>Caulobacter</taxon>
    </lineage>
</organism>
<dbReference type="Gene3D" id="1.10.287.130">
    <property type="match status" value="1"/>
</dbReference>
<dbReference type="SUPFAM" id="SSF55874">
    <property type="entry name" value="ATPase domain of HSP90 chaperone/DNA topoisomerase II/histidine kinase"/>
    <property type="match status" value="1"/>
</dbReference>
<dbReference type="EMBL" id="CP096040">
    <property type="protein sequence ID" value="USQ97498.1"/>
    <property type="molecule type" value="Genomic_DNA"/>
</dbReference>
<reference evidence="9 10" key="1">
    <citation type="submission" date="2022-04" db="EMBL/GenBank/DDBJ databases">
        <title>Genome sequence of soybean root-associated Caulobacter segnis RL271.</title>
        <authorList>
            <person name="Longley R."/>
            <person name="Bonito G."/>
            <person name="Trigodet F."/>
            <person name="Crosson S."/>
            <person name="Fiebig A."/>
        </authorList>
    </citation>
    <scope>NUCLEOTIDE SEQUENCE [LARGE SCALE GENOMIC DNA]</scope>
    <source>
        <strain evidence="9 10">RL271</strain>
    </source>
</reference>
<dbReference type="PROSITE" id="PS50110">
    <property type="entry name" value="RESPONSE_REGULATORY"/>
    <property type="match status" value="1"/>
</dbReference>
<dbReference type="InterPro" id="IPR001789">
    <property type="entry name" value="Sig_transdc_resp-reg_receiver"/>
</dbReference>
<feature type="domain" description="Histidine kinase" evidence="7">
    <location>
        <begin position="147"/>
        <end position="367"/>
    </location>
</feature>
<dbReference type="InterPro" id="IPR003594">
    <property type="entry name" value="HATPase_dom"/>
</dbReference>
<dbReference type="Proteomes" id="UP001057520">
    <property type="component" value="Chromosome"/>
</dbReference>
<dbReference type="Gene3D" id="3.30.565.10">
    <property type="entry name" value="Histidine kinase-like ATPase, C-terminal domain"/>
    <property type="match status" value="1"/>
</dbReference>
<dbReference type="Gene3D" id="3.40.50.2300">
    <property type="match status" value="1"/>
</dbReference>
<dbReference type="CDD" id="cd17546">
    <property type="entry name" value="REC_hyHK_CKI1_RcsC-like"/>
    <property type="match status" value="1"/>
</dbReference>
<keyword evidence="4" id="KW-0808">Transferase</keyword>
<dbReference type="InterPro" id="IPR003661">
    <property type="entry name" value="HisK_dim/P_dom"/>
</dbReference>
<evidence type="ECO:0000259" key="7">
    <source>
        <dbReference type="PROSITE" id="PS50109"/>
    </source>
</evidence>
<keyword evidence="9" id="KW-0547">Nucleotide-binding</keyword>
<keyword evidence="3 6" id="KW-0597">Phosphoprotein</keyword>
<accession>A0ABY4ZY71</accession>
<name>A0ABY4ZY71_9CAUL</name>
<dbReference type="Pfam" id="PF00512">
    <property type="entry name" value="HisKA"/>
    <property type="match status" value="1"/>
</dbReference>
<evidence type="ECO:0000256" key="6">
    <source>
        <dbReference type="PROSITE-ProRule" id="PRU00169"/>
    </source>
</evidence>
<keyword evidence="9" id="KW-0067">ATP-binding</keyword>
<evidence type="ECO:0000256" key="3">
    <source>
        <dbReference type="ARBA" id="ARBA00022553"/>
    </source>
</evidence>
<keyword evidence="5" id="KW-0418">Kinase</keyword>
<dbReference type="InterPro" id="IPR035965">
    <property type="entry name" value="PAS-like_dom_sf"/>
</dbReference>
<dbReference type="SMART" id="SM00448">
    <property type="entry name" value="REC"/>
    <property type="match status" value="1"/>
</dbReference>
<dbReference type="CDD" id="cd00082">
    <property type="entry name" value="HisKA"/>
    <property type="match status" value="1"/>
</dbReference>
<dbReference type="PRINTS" id="PR00344">
    <property type="entry name" value="BCTRLSENSOR"/>
</dbReference>
<dbReference type="InterPro" id="IPR036890">
    <property type="entry name" value="HATPase_C_sf"/>
</dbReference>
<sequence length="510" mass="54327">MPLDALGRLYEQAPCGLLTLDRELTVLSANPYFWELAGVGAEGSSDPPSLLALLTVASRIYVQGRLQAQLALGGRVEEIALDIARPDGARVPVMMNAMQERDADGGPGLVHMSILRAVAKRAYEAEAPKARQEAQAAQRVKADFLANVSHEIRTPLNGVVGVVGALQRTDMTPEQREMVALIESSAVTLERLVGDILEISRVEAAALALHLRPFRPIDDLGGVLDLARLSAHAKGLAFEEVRGAGLEHRFLGDAVRLKQILNNLTSNAIKFTERGTVRVLVAVEDTMDSAVLVMTVEDTGIGFDPADAEALFQPFQQADAGISRRFGGVGLGLSICKALVDLMGGAIEATSTPGQGSAFTVRAPLEAITETPEAAPVEAAEMERPLRILLVEDNETNQRVVSMILAEADVDLAMANNGAEGLDAWRASDFDLVLMDMQMPVMDGLTAIRAMRAEEARRPDRPRTPIAVLSANAMDHHRAEAIAAGADIHIAKPISASGLFEGIQTALAAG</sequence>
<feature type="modified residue" description="4-aspartylphosphate" evidence="6">
    <location>
        <position position="436"/>
    </location>
</feature>
<dbReference type="PROSITE" id="PS50109">
    <property type="entry name" value="HIS_KIN"/>
    <property type="match status" value="1"/>
</dbReference>
<comment type="catalytic activity">
    <reaction evidence="1">
        <text>ATP + protein L-histidine = ADP + protein N-phospho-L-histidine.</text>
        <dbReference type="EC" id="2.7.13.3"/>
    </reaction>
</comment>
<evidence type="ECO:0000313" key="9">
    <source>
        <dbReference type="EMBL" id="USQ97498.1"/>
    </source>
</evidence>
<dbReference type="Pfam" id="PF00072">
    <property type="entry name" value="Response_reg"/>
    <property type="match status" value="1"/>
</dbReference>
<proteinExistence type="predicted"/>
<dbReference type="InterPro" id="IPR036097">
    <property type="entry name" value="HisK_dim/P_sf"/>
</dbReference>
<dbReference type="Gene3D" id="3.30.450.20">
    <property type="entry name" value="PAS domain"/>
    <property type="match status" value="1"/>
</dbReference>
<dbReference type="SUPFAM" id="SSF47384">
    <property type="entry name" value="Homodimeric domain of signal transducing histidine kinase"/>
    <property type="match status" value="1"/>
</dbReference>
<evidence type="ECO:0000313" key="10">
    <source>
        <dbReference type="Proteomes" id="UP001057520"/>
    </source>
</evidence>
<feature type="domain" description="Response regulatory" evidence="8">
    <location>
        <begin position="387"/>
        <end position="507"/>
    </location>
</feature>
<gene>
    <name evidence="9" type="ORF">MZV50_08165</name>
</gene>